<dbReference type="Proteomes" id="UP000067689">
    <property type="component" value="Chromosome"/>
</dbReference>
<dbReference type="InterPro" id="IPR050491">
    <property type="entry name" value="AmpC-like"/>
</dbReference>
<evidence type="ECO:0000259" key="2">
    <source>
        <dbReference type="Pfam" id="PF24491"/>
    </source>
</evidence>
<name>A0A0U4CQ06_9ACTN</name>
<dbReference type="Pfam" id="PF24491">
    <property type="entry name" value="DUF7586"/>
    <property type="match status" value="1"/>
</dbReference>
<dbReference type="InterPro" id="IPR012338">
    <property type="entry name" value="Beta-lactam/transpept-like"/>
</dbReference>
<evidence type="ECO:0000313" key="4">
    <source>
        <dbReference type="Proteomes" id="UP000067689"/>
    </source>
</evidence>
<dbReference type="Gene3D" id="3.40.710.10">
    <property type="entry name" value="DD-peptidase/beta-lactamase superfamily"/>
    <property type="match status" value="1"/>
</dbReference>
<dbReference type="InterPro" id="IPR001466">
    <property type="entry name" value="Beta-lactam-related"/>
</dbReference>
<dbReference type="PANTHER" id="PTHR46825:SF7">
    <property type="entry name" value="D-ALANYL-D-ALANINE CARBOXYPEPTIDASE"/>
    <property type="match status" value="1"/>
</dbReference>
<dbReference type="PANTHER" id="PTHR46825">
    <property type="entry name" value="D-ALANYL-D-ALANINE-CARBOXYPEPTIDASE/ENDOPEPTIDASE AMPH"/>
    <property type="match status" value="1"/>
</dbReference>
<dbReference type="KEGG" id="aer:AERYTH_10815"/>
<proteinExistence type="predicted"/>
<gene>
    <name evidence="3" type="ORF">AERYTH_10815</name>
</gene>
<dbReference type="AlphaFoldDB" id="A0A0U4CQ06"/>
<dbReference type="PATRIC" id="fig|2041.4.peg.2261"/>
<dbReference type="Pfam" id="PF00144">
    <property type="entry name" value="Beta-lactamase"/>
    <property type="match status" value="1"/>
</dbReference>
<keyword evidence="4" id="KW-1185">Reference proteome</keyword>
<dbReference type="STRING" id="2041.AERYTH_10815"/>
<evidence type="ECO:0000313" key="3">
    <source>
        <dbReference type="EMBL" id="ALX05158.1"/>
    </source>
</evidence>
<accession>A0A0U4CQ06</accession>
<feature type="domain" description="Beta-lactamase-related" evidence="1">
    <location>
        <begin position="10"/>
        <end position="322"/>
    </location>
</feature>
<organism evidence="3 4">
    <name type="scientific">Aeromicrobium erythreum</name>
    <dbReference type="NCBI Taxonomy" id="2041"/>
    <lineage>
        <taxon>Bacteria</taxon>
        <taxon>Bacillati</taxon>
        <taxon>Actinomycetota</taxon>
        <taxon>Actinomycetes</taxon>
        <taxon>Propionibacteriales</taxon>
        <taxon>Nocardioidaceae</taxon>
        <taxon>Aeromicrobium</taxon>
    </lineage>
</organism>
<evidence type="ECO:0000259" key="1">
    <source>
        <dbReference type="Pfam" id="PF00144"/>
    </source>
</evidence>
<dbReference type="OrthoDB" id="3863176at2"/>
<protein>
    <submittedName>
        <fullName evidence="3">Beta-lactamase</fullName>
    </submittedName>
</protein>
<sequence length="450" mass="48334">MLEATRRRLDARVAAEQRDRRLPSVTAALVRGGRTVWSGAAGHVDGIDASPEATPRTAYRIGSITKTFVAVQVLRLRDEGHLALNDRIGRHLPELDLDVTVAQLLSHTAGLQAETDASWWERSPGLTWTDLLATAAPRLVHVPGTRFHYSNTGFAVLGELVARLRGTSWHESVVADLLEPLGMTATTLRPGPDAAPGLAVHPFADVAHVEPEHDAEALAPAGQLWSSAEDLARWAAFAAGRTDDLLPSGTLEEMLRPVAVSDVPRQPWTGAHALGWQVWNVGGRRFVGHGGSMPGFLAGLRVDAATGDGVVVLANATSGLGPLATDLLDLLRELEPLAGPAWTRRPGHADRLDLVGDWFWGTARYSARLEDEHLVLGEPGAGRGARFRADADGTWIGLEGYHEGERLAVRRDADGRPVQLTLASFVFTRTPYDPSPDVEVPGGLDEAGWS</sequence>
<dbReference type="SUPFAM" id="SSF56601">
    <property type="entry name" value="beta-lactamase/transpeptidase-like"/>
    <property type="match status" value="1"/>
</dbReference>
<dbReference type="InterPro" id="IPR056008">
    <property type="entry name" value="DUF7586"/>
</dbReference>
<dbReference type="EMBL" id="CP011502">
    <property type="protein sequence ID" value="ALX05158.1"/>
    <property type="molecule type" value="Genomic_DNA"/>
</dbReference>
<reference evidence="3 4" key="1">
    <citation type="journal article" date="1991" name="Int. J. Syst. Bacteriol.">
        <title>Description of the erythromycin-producing bacterium Arthrobacter sp. strain NRRL B-3381 as Aeromicrobium erythreum gen. nov., sp. nov.</title>
        <authorList>
            <person name="Miller E.S."/>
            <person name="Woese C.R."/>
            <person name="Brenner S."/>
        </authorList>
    </citation>
    <scope>NUCLEOTIDE SEQUENCE [LARGE SCALE GENOMIC DNA]</scope>
    <source>
        <strain evidence="3 4">AR18</strain>
    </source>
</reference>
<feature type="domain" description="DUF7586" evidence="2">
    <location>
        <begin position="349"/>
        <end position="429"/>
    </location>
</feature>